<protein>
    <submittedName>
        <fullName evidence="1">Endonuclease-reverse transcriptase</fullName>
    </submittedName>
</protein>
<accession>A0AAV4G3F7</accession>
<organism evidence="1 2">
    <name type="scientific">Elysia marginata</name>
    <dbReference type="NCBI Taxonomy" id="1093978"/>
    <lineage>
        <taxon>Eukaryota</taxon>
        <taxon>Metazoa</taxon>
        <taxon>Spiralia</taxon>
        <taxon>Lophotrochozoa</taxon>
        <taxon>Mollusca</taxon>
        <taxon>Gastropoda</taxon>
        <taxon>Heterobranchia</taxon>
        <taxon>Euthyneura</taxon>
        <taxon>Panpulmonata</taxon>
        <taxon>Sacoglossa</taxon>
        <taxon>Placobranchoidea</taxon>
        <taxon>Plakobranchidae</taxon>
        <taxon>Elysia</taxon>
    </lineage>
</organism>
<reference evidence="1 2" key="1">
    <citation type="journal article" date="2021" name="Elife">
        <title>Chloroplast acquisition without the gene transfer in kleptoplastic sea slugs, Plakobranchus ocellatus.</title>
        <authorList>
            <person name="Maeda T."/>
            <person name="Takahashi S."/>
            <person name="Yoshida T."/>
            <person name="Shimamura S."/>
            <person name="Takaki Y."/>
            <person name="Nagai Y."/>
            <person name="Toyoda A."/>
            <person name="Suzuki Y."/>
            <person name="Arimoto A."/>
            <person name="Ishii H."/>
            <person name="Satoh N."/>
            <person name="Nishiyama T."/>
            <person name="Hasebe M."/>
            <person name="Maruyama T."/>
            <person name="Minagawa J."/>
            <person name="Obokata J."/>
            <person name="Shigenobu S."/>
        </authorList>
    </citation>
    <scope>NUCLEOTIDE SEQUENCE [LARGE SCALE GENOMIC DNA]</scope>
</reference>
<keyword evidence="1" id="KW-0540">Nuclease</keyword>
<proteinExistence type="predicted"/>
<keyword evidence="1" id="KW-0255">Endonuclease</keyword>
<keyword evidence="1" id="KW-0378">Hydrolase</keyword>
<evidence type="ECO:0000313" key="2">
    <source>
        <dbReference type="Proteomes" id="UP000762676"/>
    </source>
</evidence>
<name>A0AAV4G3F7_9GAST</name>
<sequence length="103" mass="12132">MWCYRRVLRISWKEHKTNEEVLQAADVTERLLDQLILCYAGHVKREGSGHLLQLAVEGRRGRRCPSNRSWTGHIKQWTHIVHMEKKNGKLRIERNYSDGSVPL</sequence>
<dbReference type="GO" id="GO:0004519">
    <property type="term" value="F:endonuclease activity"/>
    <property type="evidence" value="ECO:0007669"/>
    <property type="project" value="UniProtKB-KW"/>
</dbReference>
<dbReference type="Proteomes" id="UP000762676">
    <property type="component" value="Unassembled WGS sequence"/>
</dbReference>
<keyword evidence="2" id="KW-1185">Reference proteome</keyword>
<comment type="caution">
    <text evidence="1">The sequence shown here is derived from an EMBL/GenBank/DDBJ whole genome shotgun (WGS) entry which is preliminary data.</text>
</comment>
<evidence type="ECO:0000313" key="1">
    <source>
        <dbReference type="EMBL" id="GFR79779.1"/>
    </source>
</evidence>
<gene>
    <name evidence="1" type="ORF">ElyMa_000563500</name>
</gene>
<dbReference type="AlphaFoldDB" id="A0AAV4G3F7"/>
<dbReference type="EMBL" id="BMAT01001112">
    <property type="protein sequence ID" value="GFR79779.1"/>
    <property type="molecule type" value="Genomic_DNA"/>
</dbReference>